<dbReference type="EMBL" id="AP023420">
    <property type="protein sequence ID" value="BCK84066.1"/>
    <property type="molecule type" value="Genomic_DNA"/>
</dbReference>
<dbReference type="KEGG" id="pfaa:MM59RIKEN_13850"/>
<evidence type="ECO:0000256" key="1">
    <source>
        <dbReference type="SAM" id="SignalP"/>
    </source>
</evidence>
<protein>
    <recommendedName>
        <fullName evidence="4">SGNH/GDSL hydrolase family protein</fullName>
    </recommendedName>
</protein>
<dbReference type="AlphaFoldDB" id="A0A810QDX1"/>
<evidence type="ECO:0000313" key="3">
    <source>
        <dbReference type="Proteomes" id="UP000679848"/>
    </source>
</evidence>
<keyword evidence="1" id="KW-0732">Signal</keyword>
<feature type="chain" id="PRO_5038906914" description="SGNH/GDSL hydrolase family protein" evidence="1">
    <location>
        <begin position="30"/>
        <end position="348"/>
    </location>
</feature>
<reference evidence="2" key="1">
    <citation type="submission" date="2020-09" db="EMBL/GenBank/DDBJ databases">
        <title>New species isolated from human feces.</title>
        <authorList>
            <person name="Kitahara M."/>
            <person name="Shigeno Y."/>
            <person name="Shime M."/>
            <person name="Matsumoto Y."/>
            <person name="Nakamura S."/>
            <person name="Motooka D."/>
            <person name="Fukuoka S."/>
            <person name="Nishikawa H."/>
            <person name="Benno Y."/>
        </authorList>
    </citation>
    <scope>NUCLEOTIDE SEQUENCE</scope>
    <source>
        <strain evidence="2">MM59</strain>
    </source>
</reference>
<name>A0A810QDX1_9FIRM</name>
<gene>
    <name evidence="2" type="ORF">MM59RIKEN_13850</name>
</gene>
<feature type="signal peptide" evidence="1">
    <location>
        <begin position="1"/>
        <end position="29"/>
    </location>
</feature>
<dbReference type="Proteomes" id="UP000679848">
    <property type="component" value="Chromosome"/>
</dbReference>
<organism evidence="2 3">
    <name type="scientific">Pusillibacter faecalis</name>
    <dbReference type="NCBI Taxonomy" id="2714358"/>
    <lineage>
        <taxon>Bacteria</taxon>
        <taxon>Bacillati</taxon>
        <taxon>Bacillota</taxon>
        <taxon>Clostridia</taxon>
        <taxon>Eubacteriales</taxon>
        <taxon>Oscillospiraceae</taxon>
        <taxon>Pusillibacter</taxon>
    </lineage>
</organism>
<proteinExistence type="predicted"/>
<keyword evidence="3" id="KW-1185">Reference proteome</keyword>
<evidence type="ECO:0000313" key="2">
    <source>
        <dbReference type="EMBL" id="BCK84066.1"/>
    </source>
</evidence>
<evidence type="ECO:0008006" key="4">
    <source>
        <dbReference type="Google" id="ProtNLM"/>
    </source>
</evidence>
<accession>A0A810QDX1</accession>
<dbReference type="RefSeq" id="WP_213542983.1">
    <property type="nucleotide sequence ID" value="NZ_AP023420.1"/>
</dbReference>
<sequence>MKQAGKRWCAGLLAAAAALLALCAGTVRLVDPFFHYHPPDPEGEVWFDQRAQGAGLLRSQSYETVLMGSSLAANYRPFWFDVFYETSTVKVTFPNGGFREFGTALDYAYDCQDVKRVIFGLDPNLLARSPEEEPEELPEYLYDKNPWNDGQYLLNKDAAFRSVYTVLKKGRGQTQPLQDAFVWDGNVFFSRELALAGYERPEPTGETAAADTFLENSRANLKEVTGWLEAHPDTDFIFFFSPYSILFWDKMERLGQTEAMFTMLEDTVQTLLAYDNAELQFFMADREIMTNLDNYADHIHIAGRVTYRLAQAMPTGQYRLSRETYREVLDGLREFVINYDYDSIWEPG</sequence>